<dbReference type="AlphaFoldDB" id="A0A1G7BYT0"/>
<keyword evidence="3" id="KW-0804">Transcription</keyword>
<evidence type="ECO:0000256" key="3">
    <source>
        <dbReference type="ARBA" id="ARBA00023163"/>
    </source>
</evidence>
<dbReference type="PROSITE" id="PS50977">
    <property type="entry name" value="HTH_TETR_2"/>
    <property type="match status" value="1"/>
</dbReference>
<reference evidence="6 7" key="1">
    <citation type="submission" date="2016-10" db="EMBL/GenBank/DDBJ databases">
        <authorList>
            <person name="de Groot N.N."/>
        </authorList>
    </citation>
    <scope>NUCLEOTIDE SEQUENCE [LARGE SCALE GENOMIC DNA]</scope>
    <source>
        <strain evidence="6 7">MON 2.2</strain>
    </source>
</reference>
<dbReference type="Proteomes" id="UP000198546">
    <property type="component" value="Chromosome i"/>
</dbReference>
<dbReference type="InterPro" id="IPR054156">
    <property type="entry name" value="YxaF_TetR_C"/>
</dbReference>
<evidence type="ECO:0000313" key="6">
    <source>
        <dbReference type="EMBL" id="SDE32217.1"/>
    </source>
</evidence>
<dbReference type="GO" id="GO:0003677">
    <property type="term" value="F:DNA binding"/>
    <property type="evidence" value="ECO:0007669"/>
    <property type="project" value="UniProtKB-UniRule"/>
</dbReference>
<evidence type="ECO:0000313" key="7">
    <source>
        <dbReference type="Proteomes" id="UP000198546"/>
    </source>
</evidence>
<gene>
    <name evidence="6" type="ORF">SAMN04489747_3110</name>
</gene>
<evidence type="ECO:0000256" key="4">
    <source>
        <dbReference type="PROSITE-ProRule" id="PRU00335"/>
    </source>
</evidence>
<dbReference type="OrthoDB" id="3721682at2"/>
<accession>A0A1G7BYT0</accession>
<dbReference type="Gene3D" id="1.10.357.10">
    <property type="entry name" value="Tetracycline Repressor, domain 2"/>
    <property type="match status" value="1"/>
</dbReference>
<keyword evidence="1" id="KW-0805">Transcription regulation</keyword>
<dbReference type="SUPFAM" id="SSF48498">
    <property type="entry name" value="Tetracyclin repressor-like, C-terminal domain"/>
    <property type="match status" value="1"/>
</dbReference>
<dbReference type="PRINTS" id="PR00455">
    <property type="entry name" value="HTHTETR"/>
</dbReference>
<dbReference type="RefSeq" id="WP_090594805.1">
    <property type="nucleotide sequence ID" value="NZ_LT629688.1"/>
</dbReference>
<protein>
    <submittedName>
        <fullName evidence="6">DNA-binding transcriptional regulator, AcrR family</fullName>
    </submittedName>
</protein>
<evidence type="ECO:0000259" key="5">
    <source>
        <dbReference type="PROSITE" id="PS50977"/>
    </source>
</evidence>
<keyword evidence="2 4" id="KW-0238">DNA-binding</keyword>
<dbReference type="InterPro" id="IPR009057">
    <property type="entry name" value="Homeodomain-like_sf"/>
</dbReference>
<dbReference type="InterPro" id="IPR036271">
    <property type="entry name" value="Tet_transcr_reg_TetR-rel_C_sf"/>
</dbReference>
<dbReference type="Pfam" id="PF00440">
    <property type="entry name" value="TetR_N"/>
    <property type="match status" value="1"/>
</dbReference>
<dbReference type="PANTHER" id="PTHR47506">
    <property type="entry name" value="TRANSCRIPTIONAL REGULATORY PROTEIN"/>
    <property type="match status" value="1"/>
</dbReference>
<organism evidence="6 7">
    <name type="scientific">Auraticoccus monumenti</name>
    <dbReference type="NCBI Taxonomy" id="675864"/>
    <lineage>
        <taxon>Bacteria</taxon>
        <taxon>Bacillati</taxon>
        <taxon>Actinomycetota</taxon>
        <taxon>Actinomycetes</taxon>
        <taxon>Propionibacteriales</taxon>
        <taxon>Propionibacteriaceae</taxon>
        <taxon>Auraticoccus</taxon>
    </lineage>
</organism>
<dbReference type="PANTHER" id="PTHR47506:SF1">
    <property type="entry name" value="HTH-TYPE TRANSCRIPTIONAL REGULATOR YJDC"/>
    <property type="match status" value="1"/>
</dbReference>
<proteinExistence type="predicted"/>
<keyword evidence="7" id="KW-1185">Reference proteome</keyword>
<dbReference type="SUPFAM" id="SSF46689">
    <property type="entry name" value="Homeodomain-like"/>
    <property type="match status" value="1"/>
</dbReference>
<evidence type="ECO:0000256" key="2">
    <source>
        <dbReference type="ARBA" id="ARBA00023125"/>
    </source>
</evidence>
<dbReference type="EMBL" id="LT629688">
    <property type="protein sequence ID" value="SDE32217.1"/>
    <property type="molecule type" value="Genomic_DNA"/>
</dbReference>
<dbReference type="Pfam" id="PF21993">
    <property type="entry name" value="TetR_C_13_2"/>
    <property type="match status" value="1"/>
</dbReference>
<name>A0A1G7BYT0_9ACTN</name>
<sequence>MTQSSGEGQRSRVTARGAATRERILAAADQLILEQGVSATSLADIRAATGTSKSQIYQHFASKDDLVGAVIDRRGTFVMEDQGRRLRRLTSLRGLDLWRDALVERNAVRNGAYGCPLGSLANELADSDERARADLDALFTAWEDLLAEGLQTLRANGTLRPDADVRALATGLLAALQGGYLLAQTRRDVEPMRVALDLAIAQVRAFAVAREPGAG</sequence>
<feature type="domain" description="HTH tetR-type" evidence="5">
    <location>
        <begin position="18"/>
        <end position="78"/>
    </location>
</feature>
<dbReference type="InterPro" id="IPR001647">
    <property type="entry name" value="HTH_TetR"/>
</dbReference>
<feature type="DNA-binding region" description="H-T-H motif" evidence="4">
    <location>
        <begin position="41"/>
        <end position="60"/>
    </location>
</feature>
<evidence type="ECO:0000256" key="1">
    <source>
        <dbReference type="ARBA" id="ARBA00023015"/>
    </source>
</evidence>